<dbReference type="Pfam" id="PF00892">
    <property type="entry name" value="EamA"/>
    <property type="match status" value="2"/>
</dbReference>
<accession>A0A8H7RU14</accession>
<feature type="transmembrane region" description="Helical" evidence="5">
    <location>
        <begin position="266"/>
        <end position="284"/>
    </location>
</feature>
<dbReference type="SUPFAM" id="SSF103481">
    <property type="entry name" value="Multidrug resistance efflux transporter EmrE"/>
    <property type="match status" value="2"/>
</dbReference>
<organism evidence="7 8">
    <name type="scientific">Circinella minor</name>
    <dbReference type="NCBI Taxonomy" id="1195481"/>
    <lineage>
        <taxon>Eukaryota</taxon>
        <taxon>Fungi</taxon>
        <taxon>Fungi incertae sedis</taxon>
        <taxon>Mucoromycota</taxon>
        <taxon>Mucoromycotina</taxon>
        <taxon>Mucoromycetes</taxon>
        <taxon>Mucorales</taxon>
        <taxon>Lichtheimiaceae</taxon>
        <taxon>Circinella</taxon>
    </lineage>
</organism>
<comment type="caution">
    <text evidence="7">The sequence shown here is derived from an EMBL/GenBank/DDBJ whole genome shotgun (WGS) entry which is preliminary data.</text>
</comment>
<comment type="subcellular location">
    <subcellularLocation>
        <location evidence="1">Membrane</location>
        <topology evidence="1">Multi-pass membrane protein</topology>
    </subcellularLocation>
</comment>
<dbReference type="OrthoDB" id="306876at2759"/>
<evidence type="ECO:0000256" key="3">
    <source>
        <dbReference type="ARBA" id="ARBA00022989"/>
    </source>
</evidence>
<protein>
    <recommendedName>
        <fullName evidence="6">EamA domain-containing protein</fullName>
    </recommendedName>
</protein>
<name>A0A8H7RU14_9FUNG</name>
<evidence type="ECO:0000256" key="5">
    <source>
        <dbReference type="SAM" id="Phobius"/>
    </source>
</evidence>
<dbReference type="InterPro" id="IPR000620">
    <property type="entry name" value="EamA_dom"/>
</dbReference>
<feature type="transmembrane region" description="Helical" evidence="5">
    <location>
        <begin position="164"/>
        <end position="184"/>
    </location>
</feature>
<dbReference type="InterPro" id="IPR037185">
    <property type="entry name" value="EmrE-like"/>
</dbReference>
<feature type="transmembrane region" description="Helical" evidence="5">
    <location>
        <begin position="108"/>
        <end position="128"/>
    </location>
</feature>
<feature type="transmembrane region" description="Helical" evidence="5">
    <location>
        <begin position="204"/>
        <end position="223"/>
    </location>
</feature>
<feature type="domain" description="EamA" evidence="6">
    <location>
        <begin position="204"/>
        <end position="336"/>
    </location>
</feature>
<keyword evidence="8" id="KW-1185">Reference proteome</keyword>
<dbReference type="GO" id="GO:0016020">
    <property type="term" value="C:membrane"/>
    <property type="evidence" value="ECO:0007669"/>
    <property type="project" value="UniProtKB-SubCell"/>
</dbReference>
<evidence type="ECO:0000256" key="2">
    <source>
        <dbReference type="ARBA" id="ARBA00022692"/>
    </source>
</evidence>
<evidence type="ECO:0000256" key="4">
    <source>
        <dbReference type="ARBA" id="ARBA00023136"/>
    </source>
</evidence>
<reference evidence="7 8" key="1">
    <citation type="submission" date="2020-12" db="EMBL/GenBank/DDBJ databases">
        <title>Metabolic potential, ecology and presence of endohyphal bacteria is reflected in genomic diversity of Mucoromycotina.</title>
        <authorList>
            <person name="Muszewska A."/>
            <person name="Okrasinska A."/>
            <person name="Steczkiewicz K."/>
            <person name="Drgas O."/>
            <person name="Orlowska M."/>
            <person name="Perlinska-Lenart U."/>
            <person name="Aleksandrzak-Piekarczyk T."/>
            <person name="Szatraj K."/>
            <person name="Zielenkiewicz U."/>
            <person name="Pilsyk S."/>
            <person name="Malc E."/>
            <person name="Mieczkowski P."/>
            <person name="Kruszewska J.S."/>
            <person name="Biernat P."/>
            <person name="Pawlowska J."/>
        </authorList>
    </citation>
    <scope>NUCLEOTIDE SEQUENCE [LARGE SCALE GENOMIC DNA]</scope>
    <source>
        <strain evidence="7 8">CBS 142.35</strain>
    </source>
</reference>
<evidence type="ECO:0000313" key="8">
    <source>
        <dbReference type="Proteomes" id="UP000646827"/>
    </source>
</evidence>
<dbReference type="Proteomes" id="UP000646827">
    <property type="component" value="Unassembled WGS sequence"/>
</dbReference>
<proteinExistence type="predicted"/>
<feature type="domain" description="EamA" evidence="6">
    <location>
        <begin position="48"/>
        <end position="180"/>
    </location>
</feature>
<gene>
    <name evidence="7" type="ORF">INT45_012691</name>
</gene>
<keyword evidence="4 5" id="KW-0472">Membrane</keyword>
<feature type="transmembrane region" description="Helical" evidence="5">
    <location>
        <begin position="140"/>
        <end position="157"/>
    </location>
</feature>
<keyword evidence="2 5" id="KW-0812">Transmembrane</keyword>
<evidence type="ECO:0000313" key="7">
    <source>
        <dbReference type="EMBL" id="KAG2217232.1"/>
    </source>
</evidence>
<feature type="transmembrane region" description="Helical" evidence="5">
    <location>
        <begin position="46"/>
        <end position="66"/>
    </location>
</feature>
<feature type="transmembrane region" description="Helical" evidence="5">
    <location>
        <begin position="78"/>
        <end position="99"/>
    </location>
</feature>
<sequence length="355" mass="38874">MSHNQYQLPVEKQALGSFNKSNELDPLLPTANVLSINNDNNNRSEAVGLGLMALNAFSLSILNLFIKLIGSRIPSFQISLVSSMVETVLCLITCFTVGVKNPFGPRRLYGWLTVRGLSGALALATIFYSMTQLPLGDATVIAYLNPIFTAILAAVMLHEPFHLFEGICAVLCLAGTILVTKPGFLHFGDQPEPESSSDDDLRTLGTISGIVGAIMIAFMYVTTRKIGTSVHFLVIVVYNGIITSLVSVILLFSVQEWVRPQSFFEYSVLLFVGILQFSSHCFMGKGLQLAPAGPASVMRMVEICLAFMFGILVFHEYPDLLSVLGATIIAGTTTLLAWRKWNRNKKNRNTILRSS</sequence>
<dbReference type="PANTHER" id="PTHR22911:SF6">
    <property type="entry name" value="SOLUTE CARRIER FAMILY 35 MEMBER G1"/>
    <property type="match status" value="1"/>
</dbReference>
<evidence type="ECO:0000256" key="1">
    <source>
        <dbReference type="ARBA" id="ARBA00004141"/>
    </source>
</evidence>
<feature type="transmembrane region" description="Helical" evidence="5">
    <location>
        <begin position="296"/>
        <end position="314"/>
    </location>
</feature>
<dbReference type="Gene3D" id="1.10.3730.20">
    <property type="match status" value="1"/>
</dbReference>
<dbReference type="EMBL" id="JAEPRB010000315">
    <property type="protein sequence ID" value="KAG2217232.1"/>
    <property type="molecule type" value="Genomic_DNA"/>
</dbReference>
<feature type="transmembrane region" description="Helical" evidence="5">
    <location>
        <begin position="320"/>
        <end position="338"/>
    </location>
</feature>
<keyword evidence="3 5" id="KW-1133">Transmembrane helix</keyword>
<feature type="transmembrane region" description="Helical" evidence="5">
    <location>
        <begin position="230"/>
        <end position="254"/>
    </location>
</feature>
<evidence type="ECO:0000259" key="6">
    <source>
        <dbReference type="Pfam" id="PF00892"/>
    </source>
</evidence>
<dbReference type="AlphaFoldDB" id="A0A8H7RU14"/>
<dbReference type="PANTHER" id="PTHR22911">
    <property type="entry name" value="ACYL-MALONYL CONDENSING ENZYME-RELATED"/>
    <property type="match status" value="1"/>
</dbReference>